<proteinExistence type="predicted"/>
<feature type="transmembrane region" description="Helical" evidence="6">
    <location>
        <begin position="15"/>
        <end position="37"/>
    </location>
</feature>
<evidence type="ECO:0000256" key="4">
    <source>
        <dbReference type="ARBA" id="ARBA00022989"/>
    </source>
</evidence>
<comment type="subcellular location">
    <subcellularLocation>
        <location evidence="1">Cell membrane</location>
        <topology evidence="1">Multi-pass membrane protein</topology>
    </subcellularLocation>
</comment>
<dbReference type="OrthoDB" id="9780757at2"/>
<organism evidence="7 8">
    <name type="scientific">Candidatus Bipolaricaulis anaerobius</name>
    <dbReference type="NCBI Taxonomy" id="2026885"/>
    <lineage>
        <taxon>Bacteria</taxon>
        <taxon>Candidatus Bipolaricaulota</taxon>
        <taxon>Candidatus Bipolaricaulia</taxon>
        <taxon>Candidatus Bipolaricaulales</taxon>
        <taxon>Candidatus Bipolaricaulaceae</taxon>
        <taxon>Candidatus Bipolaricaulis</taxon>
    </lineage>
</organism>
<evidence type="ECO:0000256" key="3">
    <source>
        <dbReference type="ARBA" id="ARBA00022692"/>
    </source>
</evidence>
<evidence type="ECO:0000256" key="6">
    <source>
        <dbReference type="SAM" id="Phobius"/>
    </source>
</evidence>
<keyword evidence="2" id="KW-1003">Cell membrane</keyword>
<sequence length="344" mass="37540">MHYLRSFLHSLRAEVFVLPTRIIAVAFVIALLILPLFTQDPYLLRMLILASVFAIYATSWDILAGYAGQISLGHALFFGTGAYTTALLGLHLGLPPSLTVPLGAVAATVAGLAVGIPCLRLRKHYLALATLAFPLMLTGLVFMFPGFSGGEGGIWRIARLAATRVGEYYLIVGTMLVVVFILWRIAGSRVGLIFHAIREDEVAARALGINTIRYKLLAFAISGFTAGVAGALYAHVTRIAGPSNLDLFMSFQPIIWTIFGGAATVYGPVTGAFILFPALDLLHVVLPQYRMLIFALIVLFILRFMPQGVTTWVRDRIERVCPSCRVRNVATRRTCRACGAELRD</sequence>
<feature type="transmembrane region" description="Helical" evidence="6">
    <location>
        <begin position="100"/>
        <end position="119"/>
    </location>
</feature>
<name>A0A2X3ML54_9BACT</name>
<feature type="transmembrane region" description="Helical" evidence="6">
    <location>
        <begin position="168"/>
        <end position="186"/>
    </location>
</feature>
<keyword evidence="4 6" id="KW-1133">Transmembrane helix</keyword>
<accession>A0A2X3ML54</accession>
<dbReference type="CDD" id="cd06581">
    <property type="entry name" value="TM_PBP1_LivM_like"/>
    <property type="match status" value="1"/>
</dbReference>
<keyword evidence="8" id="KW-1185">Reference proteome</keyword>
<evidence type="ECO:0000256" key="1">
    <source>
        <dbReference type="ARBA" id="ARBA00004651"/>
    </source>
</evidence>
<dbReference type="Proteomes" id="UP000249818">
    <property type="component" value="Chromosome BARAN1"/>
</dbReference>
<gene>
    <name evidence="7" type="primary">LivM</name>
    <name evidence="7" type="ORF">BARAN1_0851</name>
</gene>
<evidence type="ECO:0000256" key="2">
    <source>
        <dbReference type="ARBA" id="ARBA00022475"/>
    </source>
</evidence>
<dbReference type="AlphaFoldDB" id="A0A2X3ML54"/>
<evidence type="ECO:0000313" key="7">
    <source>
        <dbReference type="EMBL" id="SQD92875.1"/>
    </source>
</evidence>
<dbReference type="GO" id="GO:0005886">
    <property type="term" value="C:plasma membrane"/>
    <property type="evidence" value="ECO:0007669"/>
    <property type="project" value="UniProtKB-SubCell"/>
</dbReference>
<feature type="transmembrane region" description="Helical" evidence="6">
    <location>
        <begin position="291"/>
        <end position="313"/>
    </location>
</feature>
<dbReference type="RefSeq" id="WP_122031165.1">
    <property type="nucleotide sequence ID" value="NZ_LS483254.1"/>
</dbReference>
<keyword evidence="5 6" id="KW-0472">Membrane</keyword>
<dbReference type="GO" id="GO:0015658">
    <property type="term" value="F:branched-chain amino acid transmembrane transporter activity"/>
    <property type="evidence" value="ECO:0007669"/>
    <property type="project" value="InterPro"/>
</dbReference>
<dbReference type="PANTHER" id="PTHR30482:SF10">
    <property type="entry name" value="HIGH-AFFINITY BRANCHED-CHAIN AMINO ACID TRANSPORT PROTEIN BRAE"/>
    <property type="match status" value="1"/>
</dbReference>
<dbReference type="EMBL" id="LS483254">
    <property type="protein sequence ID" value="SQD92875.1"/>
    <property type="molecule type" value="Genomic_DNA"/>
</dbReference>
<feature type="transmembrane region" description="Helical" evidence="6">
    <location>
        <begin position="254"/>
        <end position="279"/>
    </location>
</feature>
<feature type="transmembrane region" description="Helical" evidence="6">
    <location>
        <begin position="43"/>
        <end position="63"/>
    </location>
</feature>
<evidence type="ECO:0000313" key="8">
    <source>
        <dbReference type="Proteomes" id="UP000249818"/>
    </source>
</evidence>
<reference evidence="8" key="1">
    <citation type="submission" date="2018-05" db="EMBL/GenBank/DDBJ databases">
        <authorList>
            <person name="Hao L."/>
        </authorList>
    </citation>
    <scope>NUCLEOTIDE SEQUENCE [LARGE SCALE GENOMIC DNA]</scope>
</reference>
<feature type="transmembrane region" description="Helical" evidence="6">
    <location>
        <begin position="126"/>
        <end position="148"/>
    </location>
</feature>
<dbReference type="Pfam" id="PF02653">
    <property type="entry name" value="BPD_transp_2"/>
    <property type="match status" value="1"/>
</dbReference>
<feature type="transmembrane region" description="Helical" evidence="6">
    <location>
        <begin position="216"/>
        <end position="234"/>
    </location>
</feature>
<keyword evidence="3 6" id="KW-0812">Transmembrane</keyword>
<dbReference type="InterPro" id="IPR043428">
    <property type="entry name" value="LivM-like"/>
</dbReference>
<dbReference type="PANTHER" id="PTHR30482">
    <property type="entry name" value="HIGH-AFFINITY BRANCHED-CHAIN AMINO ACID TRANSPORT SYSTEM PERMEASE"/>
    <property type="match status" value="1"/>
</dbReference>
<dbReference type="InterPro" id="IPR001851">
    <property type="entry name" value="ABC_transp_permease"/>
</dbReference>
<evidence type="ECO:0000256" key="5">
    <source>
        <dbReference type="ARBA" id="ARBA00023136"/>
    </source>
</evidence>
<dbReference type="KEGG" id="bana:BARAN1_0851"/>
<protein>
    <submittedName>
        <fullName evidence="7">Leucine/isoleucine/valine ABC transporter permease component (LivM-like)</fullName>
    </submittedName>
</protein>